<dbReference type="RefSeq" id="WP_281045820.1">
    <property type="nucleotide sequence ID" value="NZ_JARYGZ010000003.1"/>
</dbReference>
<protein>
    <submittedName>
        <fullName evidence="2">Uncharacterized protein</fullName>
    </submittedName>
</protein>
<keyword evidence="3" id="KW-1185">Reference proteome</keyword>
<reference evidence="2" key="1">
    <citation type="submission" date="2023-04" db="EMBL/GenBank/DDBJ databases">
        <title>Sphingomonas sp. MAHUQ-71 isolated from rice field.</title>
        <authorList>
            <person name="Huq M.A."/>
        </authorList>
    </citation>
    <scope>NUCLEOTIDE SEQUENCE</scope>
    <source>
        <strain evidence="2">MAHUQ-71</strain>
    </source>
</reference>
<comment type="caution">
    <text evidence="2">The sequence shown here is derived from an EMBL/GenBank/DDBJ whole genome shotgun (WGS) entry which is preliminary data.</text>
</comment>
<organism evidence="2 3">
    <name type="scientific">Sphingomonas oryzagri</name>
    <dbReference type="NCBI Taxonomy" id="3042314"/>
    <lineage>
        <taxon>Bacteria</taxon>
        <taxon>Pseudomonadati</taxon>
        <taxon>Pseudomonadota</taxon>
        <taxon>Alphaproteobacteria</taxon>
        <taxon>Sphingomonadales</taxon>
        <taxon>Sphingomonadaceae</taxon>
        <taxon>Sphingomonas</taxon>
    </lineage>
</organism>
<dbReference type="Proteomes" id="UP001160625">
    <property type="component" value="Unassembled WGS sequence"/>
</dbReference>
<keyword evidence="1" id="KW-1133">Transmembrane helix</keyword>
<keyword evidence="1" id="KW-0472">Membrane</keyword>
<gene>
    <name evidence="2" type="ORF">QGN17_17105</name>
</gene>
<name>A0ABT6N5S4_9SPHN</name>
<feature type="transmembrane region" description="Helical" evidence="1">
    <location>
        <begin position="29"/>
        <end position="57"/>
    </location>
</feature>
<proteinExistence type="predicted"/>
<keyword evidence="1" id="KW-0812">Transmembrane</keyword>
<evidence type="ECO:0000313" key="3">
    <source>
        <dbReference type="Proteomes" id="UP001160625"/>
    </source>
</evidence>
<sequence>MTWLATWVAGALIRRGMHGEEAQRLGRWAAIAAAVLLALIALAIALAATIGFTRYVVGLRDQTVQQKAALQEKDAQIAASKANDDINSNQAVAIAVTAAQSVVEQKEQDDASQKAPAGSTGAATRAANCVRWRQQHPDRVLPAACHGA</sequence>
<evidence type="ECO:0000256" key="1">
    <source>
        <dbReference type="SAM" id="Phobius"/>
    </source>
</evidence>
<evidence type="ECO:0000313" key="2">
    <source>
        <dbReference type="EMBL" id="MDH7640455.1"/>
    </source>
</evidence>
<dbReference type="EMBL" id="JARYGZ010000003">
    <property type="protein sequence ID" value="MDH7640455.1"/>
    <property type="molecule type" value="Genomic_DNA"/>
</dbReference>
<accession>A0ABT6N5S4</accession>